<evidence type="ECO:0000313" key="2">
    <source>
        <dbReference type="Proteomes" id="UP000789920"/>
    </source>
</evidence>
<dbReference type="Proteomes" id="UP000789920">
    <property type="component" value="Unassembled WGS sequence"/>
</dbReference>
<reference evidence="1" key="1">
    <citation type="submission" date="2021-06" db="EMBL/GenBank/DDBJ databases">
        <authorList>
            <person name="Kallberg Y."/>
            <person name="Tangrot J."/>
            <person name="Rosling A."/>
        </authorList>
    </citation>
    <scope>NUCLEOTIDE SEQUENCE</scope>
    <source>
        <strain evidence="1">MA461A</strain>
    </source>
</reference>
<organism evidence="1 2">
    <name type="scientific">Racocetra persica</name>
    <dbReference type="NCBI Taxonomy" id="160502"/>
    <lineage>
        <taxon>Eukaryota</taxon>
        <taxon>Fungi</taxon>
        <taxon>Fungi incertae sedis</taxon>
        <taxon>Mucoromycota</taxon>
        <taxon>Glomeromycotina</taxon>
        <taxon>Glomeromycetes</taxon>
        <taxon>Diversisporales</taxon>
        <taxon>Gigasporaceae</taxon>
        <taxon>Racocetra</taxon>
    </lineage>
</organism>
<proteinExistence type="predicted"/>
<protein>
    <submittedName>
        <fullName evidence="1">3127_t:CDS:1</fullName>
    </submittedName>
</protein>
<comment type="caution">
    <text evidence="1">The sequence shown here is derived from an EMBL/GenBank/DDBJ whole genome shotgun (WGS) entry which is preliminary data.</text>
</comment>
<name>A0ACA9RCB8_9GLOM</name>
<keyword evidence="2" id="KW-1185">Reference proteome</keyword>
<dbReference type="EMBL" id="CAJVQC010048397">
    <property type="protein sequence ID" value="CAG8786174.1"/>
    <property type="molecule type" value="Genomic_DNA"/>
</dbReference>
<sequence>MIEGIKNDRVDDCENSLLLNLKTDDFTKTDNLNLSGKQIDQGSQAISTVSIAGNELTNK</sequence>
<accession>A0ACA9RCB8</accession>
<feature type="non-terminal residue" evidence="1">
    <location>
        <position position="59"/>
    </location>
</feature>
<evidence type="ECO:0000313" key="1">
    <source>
        <dbReference type="EMBL" id="CAG8786174.1"/>
    </source>
</evidence>
<gene>
    <name evidence="1" type="ORF">RPERSI_LOCUS18336</name>
</gene>